<evidence type="ECO:0000256" key="1">
    <source>
        <dbReference type="SAM" id="MobiDB-lite"/>
    </source>
</evidence>
<dbReference type="AlphaFoldDB" id="R0L2F7"/>
<feature type="region of interest" description="Disordered" evidence="1">
    <location>
        <begin position="190"/>
        <end position="213"/>
    </location>
</feature>
<gene>
    <name evidence="2" type="ORF">Anapl_01107</name>
</gene>
<keyword evidence="3" id="KW-1185">Reference proteome</keyword>
<evidence type="ECO:0000313" key="2">
    <source>
        <dbReference type="EMBL" id="EOA99748.1"/>
    </source>
</evidence>
<reference evidence="3" key="1">
    <citation type="journal article" date="2013" name="Nat. Genet.">
        <title>The duck genome and transcriptome provide insight into an avian influenza virus reservoir species.</title>
        <authorList>
            <person name="Huang Y."/>
            <person name="Li Y."/>
            <person name="Burt D.W."/>
            <person name="Chen H."/>
            <person name="Zhang Y."/>
            <person name="Qian W."/>
            <person name="Kim H."/>
            <person name="Gan S."/>
            <person name="Zhao Y."/>
            <person name="Li J."/>
            <person name="Yi K."/>
            <person name="Feng H."/>
            <person name="Zhu P."/>
            <person name="Li B."/>
            <person name="Liu Q."/>
            <person name="Fairley S."/>
            <person name="Magor K.E."/>
            <person name="Du Z."/>
            <person name="Hu X."/>
            <person name="Goodman L."/>
            <person name="Tafer H."/>
            <person name="Vignal A."/>
            <person name="Lee T."/>
            <person name="Kim K.W."/>
            <person name="Sheng Z."/>
            <person name="An Y."/>
            <person name="Searle S."/>
            <person name="Herrero J."/>
            <person name="Groenen M.A."/>
            <person name="Crooijmans R.P."/>
            <person name="Faraut T."/>
            <person name="Cai Q."/>
            <person name="Webster R.G."/>
            <person name="Aldridge J.R."/>
            <person name="Warren W.C."/>
            <person name="Bartschat S."/>
            <person name="Kehr S."/>
            <person name="Marz M."/>
            <person name="Stadler P.F."/>
            <person name="Smith J."/>
            <person name="Kraus R.H."/>
            <person name="Zhao Y."/>
            <person name="Ren L."/>
            <person name="Fei J."/>
            <person name="Morisson M."/>
            <person name="Kaiser P."/>
            <person name="Griffin D.K."/>
            <person name="Rao M."/>
            <person name="Pitel F."/>
            <person name="Wang J."/>
            <person name="Li N."/>
        </authorList>
    </citation>
    <scope>NUCLEOTIDE SEQUENCE [LARGE SCALE GENOMIC DNA]</scope>
</reference>
<accession>R0L2F7</accession>
<sequence>MGHGCLGKSEESNHLLLSVKKPCDLLTVFSENLLELQFGFQSSHWKDFYVLWELDFTDQRQTPLAAPPLREQRCGTWSGTRPFTLLTVGSLPMQGSPVPLSLAHSSSVLSSGMHDLLHPYFNEPQQREANMAQAPADPGSAEPADPEESSPNMIVYRKLPLRGVVLRGIAAVVSSSALQRQRSCAMGDKEQGWLGPVRSSGKEKPKYAGPNGLNGTEMSYQAEQEKQRGDVAVCWNDLSVLSCGNDQFRMDVNTELPPVHLLPPQKPGFVLKELFTNPFPLVLSNLDKNHTQILNYHPILLQQNLRKALGKEKDFTAHSKQLATAESSEVTVVASTQSTESFICSVFGNPVTLESVHTKTFFHLRTSSEPSLLMLESDPRNVFTSMECSVYKT</sequence>
<protein>
    <submittedName>
        <fullName evidence="2">Uncharacterized protein</fullName>
    </submittedName>
</protein>
<feature type="region of interest" description="Disordered" evidence="1">
    <location>
        <begin position="129"/>
        <end position="150"/>
    </location>
</feature>
<dbReference type="Proteomes" id="UP000296049">
    <property type="component" value="Unassembled WGS sequence"/>
</dbReference>
<proteinExistence type="predicted"/>
<dbReference type="EMBL" id="KB743275">
    <property type="protein sequence ID" value="EOA99748.1"/>
    <property type="molecule type" value="Genomic_DNA"/>
</dbReference>
<evidence type="ECO:0000313" key="3">
    <source>
        <dbReference type="Proteomes" id="UP000296049"/>
    </source>
</evidence>
<organism evidence="2 3">
    <name type="scientific">Anas platyrhynchos</name>
    <name type="common">Mallard</name>
    <name type="synonym">Anas boschas</name>
    <dbReference type="NCBI Taxonomy" id="8839"/>
    <lineage>
        <taxon>Eukaryota</taxon>
        <taxon>Metazoa</taxon>
        <taxon>Chordata</taxon>
        <taxon>Craniata</taxon>
        <taxon>Vertebrata</taxon>
        <taxon>Euteleostomi</taxon>
        <taxon>Archelosauria</taxon>
        <taxon>Archosauria</taxon>
        <taxon>Dinosauria</taxon>
        <taxon>Saurischia</taxon>
        <taxon>Theropoda</taxon>
        <taxon>Coelurosauria</taxon>
        <taxon>Aves</taxon>
        <taxon>Neognathae</taxon>
        <taxon>Galloanserae</taxon>
        <taxon>Anseriformes</taxon>
        <taxon>Anatidae</taxon>
        <taxon>Anatinae</taxon>
        <taxon>Anas</taxon>
    </lineage>
</organism>
<name>R0L2F7_ANAPL</name>